<gene>
    <name evidence="13" type="ORF">SMACR_07798</name>
</gene>
<dbReference type="AlphaFoldDB" id="A0A8S8ZNQ8"/>
<dbReference type="Pfam" id="PF08221">
    <property type="entry name" value="HTH_9"/>
    <property type="match status" value="1"/>
</dbReference>
<feature type="region of interest" description="Disordered" evidence="9">
    <location>
        <begin position="378"/>
        <end position="419"/>
    </location>
</feature>
<dbReference type="PANTHER" id="PTHR12949">
    <property type="entry name" value="RNA POLYMERASE III DNA DIRECTED -RELATED"/>
    <property type="match status" value="1"/>
</dbReference>
<dbReference type="InterPro" id="IPR055207">
    <property type="entry name" value="POLR3C_WHD"/>
</dbReference>
<dbReference type="Pfam" id="PF22536">
    <property type="entry name" value="WHD_POLR3C"/>
    <property type="match status" value="1"/>
</dbReference>
<accession>A0A8S8ZNQ8</accession>
<reference evidence="13 14" key="1">
    <citation type="submission" date="2017-07" db="EMBL/GenBank/DDBJ databases">
        <title>Genome sequence of the Sordaria macrospora wild type strain R19027.</title>
        <authorList>
            <person name="Nowrousian M."/>
            <person name="Teichert I."/>
            <person name="Kueck U."/>
        </authorList>
    </citation>
    <scope>NUCLEOTIDE SEQUENCE [LARGE SCALE GENOMIC DNA]</scope>
    <source>
        <strain evidence="13 14">R19027</strain>
        <tissue evidence="13">Mycelium</tissue>
    </source>
</reference>
<evidence type="ECO:0000313" key="14">
    <source>
        <dbReference type="Proteomes" id="UP000433876"/>
    </source>
</evidence>
<dbReference type="GO" id="GO:0005666">
    <property type="term" value="C:RNA polymerase III complex"/>
    <property type="evidence" value="ECO:0007669"/>
    <property type="project" value="UniProtKB-UniRule"/>
</dbReference>
<evidence type="ECO:0000256" key="6">
    <source>
        <dbReference type="ARBA" id="ARBA00023242"/>
    </source>
</evidence>
<dbReference type="InterPro" id="IPR036388">
    <property type="entry name" value="WH-like_DNA-bd_sf"/>
</dbReference>
<evidence type="ECO:0000256" key="3">
    <source>
        <dbReference type="ARBA" id="ARBA00011206"/>
    </source>
</evidence>
<dbReference type="InterPro" id="IPR008806">
    <property type="entry name" value="RNA_pol_III_Rpc82_C"/>
</dbReference>
<feature type="domain" description="RNA polymerase III Rpc82 C -terminal" evidence="10">
    <location>
        <begin position="160"/>
        <end position="458"/>
    </location>
</feature>
<evidence type="ECO:0000256" key="1">
    <source>
        <dbReference type="ARBA" id="ARBA00004123"/>
    </source>
</evidence>
<name>A0A8S8ZNQ8_SORMA</name>
<dbReference type="GO" id="GO:0003697">
    <property type="term" value="F:single-stranded DNA binding"/>
    <property type="evidence" value="ECO:0007669"/>
    <property type="project" value="UniProtKB-UniRule"/>
</dbReference>
<dbReference type="EMBL" id="NMPR01000120">
    <property type="protein sequence ID" value="KAA8629922.1"/>
    <property type="molecule type" value="Genomic_DNA"/>
</dbReference>
<comment type="caution">
    <text evidence="13">The sequence shown here is derived from an EMBL/GenBank/DDBJ whole genome shotgun (WGS) entry which is preliminary data.</text>
</comment>
<keyword evidence="6 8" id="KW-0539">Nucleus</keyword>
<dbReference type="GO" id="GO:0006351">
    <property type="term" value="P:DNA-templated transcription"/>
    <property type="evidence" value="ECO:0007669"/>
    <property type="project" value="InterPro"/>
</dbReference>
<keyword evidence="4 8" id="KW-0240">DNA-directed RNA polymerase</keyword>
<dbReference type="Gene3D" id="1.10.10.10">
    <property type="entry name" value="Winged helix-like DNA-binding domain superfamily/Winged helix DNA-binding domain"/>
    <property type="match status" value="3"/>
</dbReference>
<feature type="compositionally biased region" description="Acidic residues" evidence="9">
    <location>
        <begin position="386"/>
        <end position="404"/>
    </location>
</feature>
<dbReference type="Proteomes" id="UP000433876">
    <property type="component" value="Unassembled WGS sequence"/>
</dbReference>
<evidence type="ECO:0000256" key="7">
    <source>
        <dbReference type="ARBA" id="ARBA00025127"/>
    </source>
</evidence>
<dbReference type="InterPro" id="IPR039748">
    <property type="entry name" value="RPC3"/>
</dbReference>
<feature type="domain" description="RNA polymerase III subunit RPC82-related helix-turn-helix" evidence="11">
    <location>
        <begin position="10"/>
        <end position="69"/>
    </location>
</feature>
<evidence type="ECO:0000256" key="8">
    <source>
        <dbReference type="RuleBase" id="RU367076"/>
    </source>
</evidence>
<comment type="function">
    <text evidence="7 8">DNA-dependent RNA polymerase catalyzes the transcription of DNA into RNA using the four ribonucleoside triphosphates as substrates. Specific core component of RNA polymerase III which synthesizes small RNAs, such as 5S rRNA and tRNAs.</text>
</comment>
<evidence type="ECO:0000256" key="2">
    <source>
        <dbReference type="ARBA" id="ARBA00006835"/>
    </source>
</evidence>
<organism evidence="13 14">
    <name type="scientific">Sordaria macrospora</name>
    <dbReference type="NCBI Taxonomy" id="5147"/>
    <lineage>
        <taxon>Eukaryota</taxon>
        <taxon>Fungi</taxon>
        <taxon>Dikarya</taxon>
        <taxon>Ascomycota</taxon>
        <taxon>Pezizomycotina</taxon>
        <taxon>Sordariomycetes</taxon>
        <taxon>Sordariomycetidae</taxon>
        <taxon>Sordariales</taxon>
        <taxon>Sordariaceae</taxon>
        <taxon>Sordaria</taxon>
    </lineage>
</organism>
<dbReference type="PANTHER" id="PTHR12949:SF0">
    <property type="entry name" value="DNA-DIRECTED RNA POLYMERASE III SUBUNIT RPC3"/>
    <property type="match status" value="1"/>
</dbReference>
<protein>
    <recommendedName>
        <fullName evidence="8">DNA-directed RNA polymerase III subunit RPC3</fullName>
        <shortName evidence="8">RNA polymerase III subunit C3</shortName>
    </recommendedName>
</protein>
<dbReference type="Pfam" id="PF05645">
    <property type="entry name" value="RNA_pol_Rpc82"/>
    <property type="match status" value="1"/>
</dbReference>
<dbReference type="VEuPathDB" id="FungiDB:SMAC_07798"/>
<feature type="region of interest" description="Disordered" evidence="9">
    <location>
        <begin position="229"/>
        <end position="260"/>
    </location>
</feature>
<sequence>MAVIKEKAEFCTLMVDELYGQLPARVYATLFQRGKLSIRLITQFSKLNARQVKNGLCVLQQHNLLFYTVDANSGEAEYSVNHESAYNLVRAGKILEMVDNSYGPAGRDVMQNLLLLGQTRVSDLVAAYQAKINLANDEDAWLDDKKPELVIKSKAQLNSVLCRLIEAELVDVIHSKTFQSAHEIEKQVHKEVMDVYFPNGIKGTKAKVEFEQKVAEGLRKVREESKTLKRKLAQNGGASKRRKLAVGNETNGAPEEEEDLDPALDPRQVIRINYEKCIVELRSRRLVQYVSETIGEMTAYVYGQVLKQLTKNISRCRPDPLMDSLTLEEAKETPSVTTNEILDKVKTSVDLTLGIGKIPGKSISKSAAERLIPFAPKDKIPFMSQEDSDDDDEDGDYSDSDEEMDTKKENGDAPVARMSRPEQLRQHLLLLAESQPGFVRHCGEDEWTVDFKPLMENLRATELDSIIEQTCGRQGLRLTRILRTKGKLGEQALQSLSLMRKVDLQQKMLEMRLAGFAHTQEVPRDNKADPKKSIFLWYCDTEQAYSGLIAKCYATMVHCLQVLEVRRQKEKAVLSLAKRTNVKGKEKDMMRDESYARFAKFLKDEKLLMAEVMRIDDTLALLQDF</sequence>
<dbReference type="InterPro" id="IPR013197">
    <property type="entry name" value="RNA_pol_III_RPC82-rel_HTH"/>
</dbReference>
<comment type="subcellular location">
    <subcellularLocation>
        <location evidence="1 8">Nucleus</location>
    </subcellularLocation>
</comment>
<comment type="subunit">
    <text evidence="3 8">Component of the RNA polymerase III (Pol III) complex consisting of 17 subunits.</text>
</comment>
<evidence type="ECO:0000256" key="4">
    <source>
        <dbReference type="ARBA" id="ARBA00022478"/>
    </source>
</evidence>
<evidence type="ECO:0000256" key="5">
    <source>
        <dbReference type="ARBA" id="ARBA00023163"/>
    </source>
</evidence>
<evidence type="ECO:0000259" key="10">
    <source>
        <dbReference type="Pfam" id="PF05645"/>
    </source>
</evidence>
<proteinExistence type="inferred from homology"/>
<dbReference type="OMA" id="KHRFVRH"/>
<keyword evidence="5 8" id="KW-0804">Transcription</keyword>
<evidence type="ECO:0000256" key="9">
    <source>
        <dbReference type="SAM" id="MobiDB-lite"/>
    </source>
</evidence>
<evidence type="ECO:0000259" key="11">
    <source>
        <dbReference type="Pfam" id="PF08221"/>
    </source>
</evidence>
<evidence type="ECO:0000259" key="12">
    <source>
        <dbReference type="Pfam" id="PF22536"/>
    </source>
</evidence>
<feature type="domain" description="DNA-directed RNA polymerase III subunit RPC3 winged-helix" evidence="12">
    <location>
        <begin position="463"/>
        <end position="539"/>
    </location>
</feature>
<evidence type="ECO:0000313" key="13">
    <source>
        <dbReference type="EMBL" id="KAA8629922.1"/>
    </source>
</evidence>
<comment type="similarity">
    <text evidence="2 8">Belongs to the RNA polymerase beta chain family.</text>
</comment>